<keyword evidence="1" id="KW-0812">Transmembrane</keyword>
<feature type="transmembrane region" description="Helical" evidence="1">
    <location>
        <begin position="186"/>
        <end position="209"/>
    </location>
</feature>
<gene>
    <name evidence="2" type="ORF">ACFFQV_12970</name>
</gene>
<dbReference type="Pfam" id="PF06772">
    <property type="entry name" value="LtrA"/>
    <property type="match status" value="1"/>
</dbReference>
<feature type="transmembrane region" description="Helical" evidence="1">
    <location>
        <begin position="362"/>
        <end position="384"/>
    </location>
</feature>
<feature type="transmembrane region" description="Helical" evidence="1">
    <location>
        <begin position="396"/>
        <end position="416"/>
    </location>
</feature>
<dbReference type="InterPro" id="IPR010640">
    <property type="entry name" value="Low_temperature_requirement_A"/>
</dbReference>
<dbReference type="PANTHER" id="PTHR36840">
    <property type="entry name" value="BLL5714 PROTEIN"/>
    <property type="match status" value="1"/>
</dbReference>
<dbReference type="Proteomes" id="UP001589667">
    <property type="component" value="Unassembled WGS sequence"/>
</dbReference>
<organism evidence="2 3">
    <name type="scientific">Agromyces lapidis</name>
    <dbReference type="NCBI Taxonomy" id="279574"/>
    <lineage>
        <taxon>Bacteria</taxon>
        <taxon>Bacillati</taxon>
        <taxon>Actinomycetota</taxon>
        <taxon>Actinomycetes</taxon>
        <taxon>Micrococcales</taxon>
        <taxon>Microbacteriaceae</taxon>
        <taxon>Agromyces</taxon>
    </lineage>
</organism>
<feature type="transmembrane region" description="Helical" evidence="1">
    <location>
        <begin position="68"/>
        <end position="85"/>
    </location>
</feature>
<feature type="transmembrane region" description="Helical" evidence="1">
    <location>
        <begin position="301"/>
        <end position="321"/>
    </location>
</feature>
<feature type="transmembrane region" description="Helical" evidence="1">
    <location>
        <begin position="229"/>
        <end position="251"/>
    </location>
</feature>
<feature type="transmembrane region" description="Helical" evidence="1">
    <location>
        <begin position="257"/>
        <end position="280"/>
    </location>
</feature>
<accession>A0ABV5SSN1</accession>
<keyword evidence="1" id="KW-0472">Membrane</keyword>
<reference evidence="2 3" key="1">
    <citation type="submission" date="2024-09" db="EMBL/GenBank/DDBJ databases">
        <authorList>
            <person name="Sun Q."/>
            <person name="Mori K."/>
        </authorList>
    </citation>
    <scope>NUCLEOTIDE SEQUENCE [LARGE SCALE GENOMIC DNA]</scope>
    <source>
        <strain evidence="2 3">JCM 14321</strain>
    </source>
</reference>
<dbReference type="EMBL" id="JBHMBL010000003">
    <property type="protein sequence ID" value="MFB9643202.1"/>
    <property type="molecule type" value="Genomic_DNA"/>
</dbReference>
<evidence type="ECO:0000313" key="3">
    <source>
        <dbReference type="Proteomes" id="UP001589667"/>
    </source>
</evidence>
<proteinExistence type="predicted"/>
<feature type="transmembrane region" description="Helical" evidence="1">
    <location>
        <begin position="133"/>
        <end position="151"/>
    </location>
</feature>
<keyword evidence="1" id="KW-1133">Transmembrane helix</keyword>
<feature type="transmembrane region" description="Helical" evidence="1">
    <location>
        <begin position="97"/>
        <end position="121"/>
    </location>
</feature>
<feature type="transmembrane region" description="Helical" evidence="1">
    <location>
        <begin position="163"/>
        <end position="180"/>
    </location>
</feature>
<sequence>MTTPTLTAQLRLDLRHRLRPMSGRNPDEPHRAVTPLELLYDLTYVIAFAAAADELAHALFVGEVGSGIGAYLFAVFGVSWAWLNFTWFSSAYDNDDALVRAAVVAQMVGVVIFVFGLPVSFEDAAHGGSPNNMLLVAGYIVMRVPLIALWLRAAREDPTHRRTSVAYAVVITVAQLGWLLTTVPGIPAGATVVAIVVLAAAELIAPLVIERRYGRAPWNAGHIAERFGLLTLITIGEVIAGTVAAVGALVAEQGWSVAAVAIVAAGLVIAAGLWWAYYLIPSRTILERWPERTWGWRYVHLPLFGAIAAVGAGLHVAALGVEHQELSLLQITLALAVPVACVVVLVFLIWSVLMHSMDFTHVPLFICNLVPLVAAVIIAAVVDAGAPIDLEPGGDLTALVTVIGLVSLSCVIEVVGHELVGYSHTLQAAKRHLLEPEIDERHAEAEGAEPSA</sequence>
<dbReference type="RefSeq" id="WP_157424991.1">
    <property type="nucleotide sequence ID" value="NZ_BAAANI010000004.1"/>
</dbReference>
<dbReference type="PANTHER" id="PTHR36840:SF1">
    <property type="entry name" value="BLL5714 PROTEIN"/>
    <property type="match status" value="1"/>
</dbReference>
<keyword evidence="3" id="KW-1185">Reference proteome</keyword>
<evidence type="ECO:0000256" key="1">
    <source>
        <dbReference type="SAM" id="Phobius"/>
    </source>
</evidence>
<protein>
    <submittedName>
        <fullName evidence="2">Low temperature requirement protein A</fullName>
    </submittedName>
</protein>
<evidence type="ECO:0000313" key="2">
    <source>
        <dbReference type="EMBL" id="MFB9643202.1"/>
    </source>
</evidence>
<feature type="transmembrane region" description="Helical" evidence="1">
    <location>
        <begin position="327"/>
        <end position="350"/>
    </location>
</feature>
<comment type="caution">
    <text evidence="2">The sequence shown here is derived from an EMBL/GenBank/DDBJ whole genome shotgun (WGS) entry which is preliminary data.</text>
</comment>
<name>A0ABV5SSN1_9MICO</name>